<dbReference type="AlphaFoldDB" id="A0A6V8LDU2"/>
<evidence type="ECO:0000313" key="2">
    <source>
        <dbReference type="EMBL" id="GFJ93148.1"/>
    </source>
</evidence>
<dbReference type="Proteomes" id="UP000482960">
    <property type="component" value="Unassembled WGS sequence"/>
</dbReference>
<evidence type="ECO:0000259" key="1">
    <source>
        <dbReference type="Pfam" id="PF20182"/>
    </source>
</evidence>
<evidence type="ECO:0000313" key="3">
    <source>
        <dbReference type="Proteomes" id="UP000482960"/>
    </source>
</evidence>
<dbReference type="InterPro" id="IPR046675">
    <property type="entry name" value="DUF6545"/>
</dbReference>
<accession>A0A6V8LDU2</accession>
<dbReference type="EMBL" id="BLPG01000001">
    <property type="protein sequence ID" value="GFJ93148.1"/>
    <property type="molecule type" value="Genomic_DNA"/>
</dbReference>
<organism evidence="2 3">
    <name type="scientific">Phytohabitans rumicis</name>
    <dbReference type="NCBI Taxonomy" id="1076125"/>
    <lineage>
        <taxon>Bacteria</taxon>
        <taxon>Bacillati</taxon>
        <taxon>Actinomycetota</taxon>
        <taxon>Actinomycetes</taxon>
        <taxon>Micromonosporales</taxon>
        <taxon>Micromonosporaceae</taxon>
    </lineage>
</organism>
<dbReference type="Pfam" id="PF20182">
    <property type="entry name" value="DUF6545"/>
    <property type="match status" value="1"/>
</dbReference>
<keyword evidence="3" id="KW-1185">Reference proteome</keyword>
<reference evidence="2 3" key="2">
    <citation type="submission" date="2020-03" db="EMBL/GenBank/DDBJ databases">
        <authorList>
            <person name="Ichikawa N."/>
            <person name="Kimura A."/>
            <person name="Kitahashi Y."/>
            <person name="Uohara A."/>
        </authorList>
    </citation>
    <scope>NUCLEOTIDE SEQUENCE [LARGE SCALE GENOMIC DNA]</scope>
    <source>
        <strain evidence="2 3">NBRC 108638</strain>
    </source>
</reference>
<proteinExistence type="predicted"/>
<dbReference type="RefSeq" id="WP_173079844.1">
    <property type="nucleotide sequence ID" value="NZ_BAABJB010000049.1"/>
</dbReference>
<sequence length="168" mass="18390">MTTVLAHLRPRIVDLGRWPGRYLLYRRLHPLWLVLCGAIPGICLNPPTNPRRDCHLPVRASYAALYRRVIEIHDGLIGMQAYADPAVGAAASRGARACGLEVWRADAVGAAVRLHVALDARAAGDEPVRDFVQTTTPQITWGHVESDVDGEARWLAHLAAALESVHRG</sequence>
<comment type="caution">
    <text evidence="2">The sequence shown here is derived from an EMBL/GenBank/DDBJ whole genome shotgun (WGS) entry which is preliminary data.</text>
</comment>
<feature type="domain" description="DUF6545" evidence="1">
    <location>
        <begin position="17"/>
        <end position="163"/>
    </location>
</feature>
<gene>
    <name evidence="2" type="ORF">Prum_067900</name>
</gene>
<reference evidence="2 3" key="1">
    <citation type="submission" date="2020-03" db="EMBL/GenBank/DDBJ databases">
        <title>Whole genome shotgun sequence of Phytohabitans rumicis NBRC 108638.</title>
        <authorList>
            <person name="Komaki H."/>
            <person name="Tamura T."/>
        </authorList>
    </citation>
    <scope>NUCLEOTIDE SEQUENCE [LARGE SCALE GENOMIC DNA]</scope>
    <source>
        <strain evidence="2 3">NBRC 108638</strain>
    </source>
</reference>
<protein>
    <recommendedName>
        <fullName evidence="1">DUF6545 domain-containing protein</fullName>
    </recommendedName>
</protein>
<name>A0A6V8LDU2_9ACTN</name>